<feature type="transmembrane region" description="Helical" evidence="1">
    <location>
        <begin position="130"/>
        <end position="149"/>
    </location>
</feature>
<evidence type="ECO:0000313" key="2">
    <source>
        <dbReference type="EMBL" id="MFI7589484.1"/>
    </source>
</evidence>
<sequence length="464" mass="50378">MRRNAPPLAALLAPALVVVGMSVATHSVVRYKLWIVAVYTALALGLAAWQLRRPPTSAPSLTATAGGLALAFALAVPLDVRVWAYSYTTLPQREQVRWLFGLVSLVVAVLLLVTLLRARAGQDLRRLPDAALAVAVVGYLIAAVLLIRWSPHPKIDVWVTLQQAADAIPRPQNFYAMNWHDSPGVQDAFTYLPFTALLLAPGRWLAGDVRWALVVITVLGALAVRLLAVRGGRREPGSADPAPRAVVAAAGGAALLLLMPGTATQIEQAWTEPLLLACLAGWALGVHRLDDGRGWSLLAIVCLALGLASKQHLVLLLPLLAVWPRFGWRRTLASAVLGGLFVLPWFLASPADMWHDTVSMLVNFQPLLFADTLYIAAIHELSWTPPFWLTGFLVLGTWVGAALLIQRRQPDLAGVLRWAALVLFVANLVNKQAFYNQFWLVAALVVVSLAVVERPEPRVERSAP</sequence>
<proteinExistence type="predicted"/>
<evidence type="ECO:0000256" key="1">
    <source>
        <dbReference type="SAM" id="Phobius"/>
    </source>
</evidence>
<feature type="transmembrane region" description="Helical" evidence="1">
    <location>
        <begin position="34"/>
        <end position="51"/>
    </location>
</feature>
<feature type="transmembrane region" description="Helical" evidence="1">
    <location>
        <begin position="435"/>
        <end position="452"/>
    </location>
</feature>
<organism evidence="2 3">
    <name type="scientific">Spongisporangium articulatum</name>
    <dbReference type="NCBI Taxonomy" id="3362603"/>
    <lineage>
        <taxon>Bacteria</taxon>
        <taxon>Bacillati</taxon>
        <taxon>Actinomycetota</taxon>
        <taxon>Actinomycetes</taxon>
        <taxon>Kineosporiales</taxon>
        <taxon>Kineosporiaceae</taxon>
        <taxon>Spongisporangium</taxon>
    </lineage>
</organism>
<feature type="transmembrane region" description="Helical" evidence="1">
    <location>
        <begin position="58"/>
        <end position="78"/>
    </location>
</feature>
<keyword evidence="3" id="KW-1185">Reference proteome</keyword>
<feature type="transmembrane region" description="Helical" evidence="1">
    <location>
        <begin position="297"/>
        <end position="321"/>
    </location>
</feature>
<accession>A0ABW8ASV6</accession>
<name>A0ABW8ASV6_9ACTN</name>
<feature type="transmembrane region" description="Helical" evidence="1">
    <location>
        <begin position="209"/>
        <end position="229"/>
    </location>
</feature>
<keyword evidence="1" id="KW-0812">Transmembrane</keyword>
<feature type="transmembrane region" description="Helical" evidence="1">
    <location>
        <begin position="327"/>
        <end position="348"/>
    </location>
</feature>
<feature type="transmembrane region" description="Helical" evidence="1">
    <location>
        <begin position="98"/>
        <end position="118"/>
    </location>
</feature>
<protein>
    <recommendedName>
        <fullName evidence="4">DUF2029 domain-containing protein</fullName>
    </recommendedName>
</protein>
<dbReference type="Proteomes" id="UP001612915">
    <property type="component" value="Unassembled WGS sequence"/>
</dbReference>
<keyword evidence="1" id="KW-1133">Transmembrane helix</keyword>
<comment type="caution">
    <text evidence="2">The sequence shown here is derived from an EMBL/GenBank/DDBJ whole genome shotgun (WGS) entry which is preliminary data.</text>
</comment>
<reference evidence="2 3" key="1">
    <citation type="submission" date="2024-10" db="EMBL/GenBank/DDBJ databases">
        <title>The Natural Products Discovery Center: Release of the First 8490 Sequenced Strains for Exploring Actinobacteria Biosynthetic Diversity.</title>
        <authorList>
            <person name="Kalkreuter E."/>
            <person name="Kautsar S.A."/>
            <person name="Yang D."/>
            <person name="Bader C.D."/>
            <person name="Teijaro C.N."/>
            <person name="Fluegel L."/>
            <person name="Davis C.M."/>
            <person name="Simpson J.R."/>
            <person name="Lauterbach L."/>
            <person name="Steele A.D."/>
            <person name="Gui C."/>
            <person name="Meng S."/>
            <person name="Li G."/>
            <person name="Viehrig K."/>
            <person name="Ye F."/>
            <person name="Su P."/>
            <person name="Kiefer A.F."/>
            <person name="Nichols A."/>
            <person name="Cepeda A.J."/>
            <person name="Yan W."/>
            <person name="Fan B."/>
            <person name="Jiang Y."/>
            <person name="Adhikari A."/>
            <person name="Zheng C.-J."/>
            <person name="Schuster L."/>
            <person name="Cowan T.M."/>
            <person name="Smanski M.J."/>
            <person name="Chevrette M.G."/>
            <person name="De Carvalho L.P.S."/>
            <person name="Shen B."/>
        </authorList>
    </citation>
    <scope>NUCLEOTIDE SEQUENCE [LARGE SCALE GENOMIC DNA]</scope>
    <source>
        <strain evidence="2 3">NPDC049639</strain>
    </source>
</reference>
<gene>
    <name evidence="2" type="ORF">ACIB24_20660</name>
</gene>
<dbReference type="EMBL" id="JBITLV010000007">
    <property type="protein sequence ID" value="MFI7589484.1"/>
    <property type="molecule type" value="Genomic_DNA"/>
</dbReference>
<feature type="transmembrane region" description="Helical" evidence="1">
    <location>
        <begin position="241"/>
        <end position="263"/>
    </location>
</feature>
<evidence type="ECO:0000313" key="3">
    <source>
        <dbReference type="Proteomes" id="UP001612915"/>
    </source>
</evidence>
<feature type="transmembrane region" description="Helical" evidence="1">
    <location>
        <begin position="412"/>
        <end position="429"/>
    </location>
</feature>
<keyword evidence="1" id="KW-0472">Membrane</keyword>
<dbReference type="RefSeq" id="WP_398284071.1">
    <property type="nucleotide sequence ID" value="NZ_JBITLV010000007.1"/>
</dbReference>
<evidence type="ECO:0008006" key="4">
    <source>
        <dbReference type="Google" id="ProtNLM"/>
    </source>
</evidence>
<feature type="transmembrane region" description="Helical" evidence="1">
    <location>
        <begin position="385"/>
        <end position="405"/>
    </location>
</feature>